<evidence type="ECO:0000256" key="1">
    <source>
        <dbReference type="SAM" id="MobiDB-lite"/>
    </source>
</evidence>
<protein>
    <submittedName>
        <fullName evidence="3">Uncharacterized protein</fullName>
    </submittedName>
</protein>
<accession>A0A8H3IF54</accession>
<evidence type="ECO:0000313" key="4">
    <source>
        <dbReference type="Proteomes" id="UP000664203"/>
    </source>
</evidence>
<evidence type="ECO:0000256" key="2">
    <source>
        <dbReference type="SAM" id="SignalP"/>
    </source>
</evidence>
<dbReference type="PANTHER" id="PTHR35186">
    <property type="entry name" value="ANK_REP_REGION DOMAIN-CONTAINING PROTEIN"/>
    <property type="match status" value="1"/>
</dbReference>
<reference evidence="3" key="1">
    <citation type="submission" date="2021-03" db="EMBL/GenBank/DDBJ databases">
        <authorList>
            <person name="Tagirdzhanova G."/>
        </authorList>
    </citation>
    <scope>NUCLEOTIDE SEQUENCE</scope>
</reference>
<dbReference type="Proteomes" id="UP000664203">
    <property type="component" value="Unassembled WGS sequence"/>
</dbReference>
<dbReference type="AlphaFoldDB" id="A0A8H3IF54"/>
<proteinExistence type="predicted"/>
<organism evidence="3 4">
    <name type="scientific">Alectoria fallacina</name>
    <dbReference type="NCBI Taxonomy" id="1903189"/>
    <lineage>
        <taxon>Eukaryota</taxon>
        <taxon>Fungi</taxon>
        <taxon>Dikarya</taxon>
        <taxon>Ascomycota</taxon>
        <taxon>Pezizomycotina</taxon>
        <taxon>Lecanoromycetes</taxon>
        <taxon>OSLEUM clade</taxon>
        <taxon>Lecanoromycetidae</taxon>
        <taxon>Lecanorales</taxon>
        <taxon>Lecanorineae</taxon>
        <taxon>Parmeliaceae</taxon>
        <taxon>Alectoria</taxon>
    </lineage>
</organism>
<keyword evidence="2" id="KW-0732">Signal</keyword>
<dbReference type="Gene3D" id="1.20.120.1020">
    <property type="entry name" value="Prion-inhibition and propagation, HeLo domain"/>
    <property type="match status" value="1"/>
</dbReference>
<feature type="signal peptide" evidence="2">
    <location>
        <begin position="1"/>
        <end position="20"/>
    </location>
</feature>
<dbReference type="PANTHER" id="PTHR35186:SF4">
    <property type="entry name" value="PRION-INHIBITION AND PROPAGATION HELO DOMAIN-CONTAINING PROTEIN"/>
    <property type="match status" value="1"/>
</dbReference>
<sequence>MAGFETASLALAIPPLLVAAVEHYENCFRPFLRYDQFAKDAYRFRILFGVQKTIFRRECRSLLEEVVDQDTASRILDRAGHPLQPGKELDRQLDEVLGESKGSIKAITDMIKDKLSDIESESQLLGTAIEQERQKKNHAVGGQAWRSRVAEKLRFSFGKSSRLDQNLNALRSLNSHFVTLSQQTKKSPVSQRRAPKELSQVSSEEIEKYQTIGQASCQVYEALGKACSKHTEHQTHFCVEVEQELIHEVYESRLKFKMAFTHINLAGSAQQDDLLWFVVNSITDDDATKQGSEVIVNSTSNNHAQSPEGQVEPPRITATKKQQKASQIPTLNTTTTTITAANAVPRSRFYL</sequence>
<dbReference type="InterPro" id="IPR038305">
    <property type="entry name" value="HeLo_sf"/>
</dbReference>
<feature type="compositionally biased region" description="Polar residues" evidence="1">
    <location>
        <begin position="299"/>
        <end position="308"/>
    </location>
</feature>
<feature type="chain" id="PRO_5034331057" evidence="2">
    <location>
        <begin position="21"/>
        <end position="351"/>
    </location>
</feature>
<gene>
    <name evidence="3" type="ORF">ALECFALPRED_008918</name>
</gene>
<feature type="region of interest" description="Disordered" evidence="1">
    <location>
        <begin position="299"/>
        <end position="323"/>
    </location>
</feature>
<keyword evidence="4" id="KW-1185">Reference proteome</keyword>
<comment type="caution">
    <text evidence="3">The sequence shown here is derived from an EMBL/GenBank/DDBJ whole genome shotgun (WGS) entry which is preliminary data.</text>
</comment>
<evidence type="ECO:0000313" key="3">
    <source>
        <dbReference type="EMBL" id="CAF9913595.1"/>
    </source>
</evidence>
<dbReference type="EMBL" id="CAJPDR010000063">
    <property type="protein sequence ID" value="CAF9913595.1"/>
    <property type="molecule type" value="Genomic_DNA"/>
</dbReference>
<dbReference type="OrthoDB" id="5331891at2759"/>
<name>A0A8H3IF54_9LECA</name>